<protein>
    <submittedName>
        <fullName evidence="2">Uncharacterized protein</fullName>
    </submittedName>
</protein>
<dbReference type="KEGG" id="kpie:N5580_13060"/>
<feature type="compositionally biased region" description="Basic and acidic residues" evidence="1">
    <location>
        <begin position="362"/>
        <end position="386"/>
    </location>
</feature>
<reference evidence="2 3" key="1">
    <citation type="journal article" date="2022" name="J Glob Antimicrob Resist">
        <title>First complete genome of a multidrug resistant strain of the novel human pathogen Kalamiella piersonii (GABEKP28) identified in human saliva.</title>
        <authorList>
            <person name="McDonagh F."/>
            <person name="Singh N.K."/>
            <person name="Venkateswaran K."/>
            <person name="Lonappan A.M."/>
            <person name="Hallahan B."/>
            <person name="Tuohy A."/>
            <person name="Burke L."/>
            <person name="Kovarova A."/>
            <person name="Miliotis G."/>
        </authorList>
    </citation>
    <scope>NUCLEOTIDE SEQUENCE [LARGE SCALE GENOMIC DNA]</scope>
    <source>
        <strain evidence="2 3">GABEKP28</strain>
    </source>
</reference>
<dbReference type="Proteomes" id="UP001211544">
    <property type="component" value="Chromosome"/>
</dbReference>
<keyword evidence="3" id="KW-1185">Reference proteome</keyword>
<dbReference type="AlphaFoldDB" id="A0AAJ5QHM0"/>
<feature type="region of interest" description="Disordered" evidence="1">
    <location>
        <begin position="349"/>
        <end position="394"/>
    </location>
</feature>
<organism evidence="2 3">
    <name type="scientific">Pantoea piersonii</name>
    <dbReference type="NCBI Taxonomy" id="2364647"/>
    <lineage>
        <taxon>Bacteria</taxon>
        <taxon>Pseudomonadati</taxon>
        <taxon>Pseudomonadota</taxon>
        <taxon>Gammaproteobacteria</taxon>
        <taxon>Enterobacterales</taxon>
        <taxon>Erwiniaceae</taxon>
        <taxon>Pantoea</taxon>
    </lineage>
</organism>
<evidence type="ECO:0000256" key="1">
    <source>
        <dbReference type="SAM" id="MobiDB-lite"/>
    </source>
</evidence>
<sequence length="479" mass="51221">MALINTEGLAPEDAAFVNSGSFTTATADDYAAKWYQNAGSALEDGIQYGVDRLGQSLTLDKVADTQKVLEQLYPEHKQALQPVTSQNENIIQEHEQFRQGLKPKAESTGMAGQILFGLGQYFPAIVTGAASPLLGAATAQQISQGATEDDLQQKGVSEEDASRIGFASSIPDALGFVAPAGIGRNIAERVLSGAAINAGLGVANRATVSSMLENDGYKNIASQYQVWDKEGLIVDAVLGAAFGGLHHVGVSREQANSAEAMPSVDASLTMNEQHNHDIGSSPIIHGTPESLDAHNRAMEDASDAMLRGEPVDVTDHMNSFNGPVKDGAIDASQHDDMLSSLKEYAMDPAPRAAETPLTDVSVAERDWRTSTESTKDAEAKNSRADGEESQDSMPQAARFLEEPGSVDPDTGVNVSNRYELATAHNLAEQSPDLMVTHPDTGQEVRLSDVLDEYNERIANLQEEHNVFPFVASCMLRNPD</sequence>
<dbReference type="RefSeq" id="WP_269949326.1">
    <property type="nucleotide sequence ID" value="NZ_CP104758.1"/>
</dbReference>
<evidence type="ECO:0000313" key="3">
    <source>
        <dbReference type="Proteomes" id="UP001211544"/>
    </source>
</evidence>
<name>A0AAJ5QHM0_9GAMM</name>
<accession>A0AAJ5QHM0</accession>
<proteinExistence type="predicted"/>
<gene>
    <name evidence="2" type="ORF">N5580_13060</name>
</gene>
<dbReference type="EMBL" id="CP104758">
    <property type="protein sequence ID" value="WBG90017.1"/>
    <property type="molecule type" value="Genomic_DNA"/>
</dbReference>
<evidence type="ECO:0000313" key="2">
    <source>
        <dbReference type="EMBL" id="WBG90017.1"/>
    </source>
</evidence>